<proteinExistence type="predicted"/>
<dbReference type="EMBL" id="QXHD01000004">
    <property type="protein sequence ID" value="NEZ61060.1"/>
    <property type="molecule type" value="Genomic_DNA"/>
</dbReference>
<dbReference type="RefSeq" id="WP_163703315.1">
    <property type="nucleotide sequence ID" value="NZ_QXHD01000004.1"/>
</dbReference>
<gene>
    <name evidence="1" type="ORF">DXZ20_36580</name>
</gene>
<comment type="caution">
    <text evidence="1">The sequence shown here is derived from an EMBL/GenBank/DDBJ whole genome shotgun (WGS) entry which is preliminary data.</text>
</comment>
<evidence type="ECO:0000313" key="2">
    <source>
        <dbReference type="Proteomes" id="UP000481033"/>
    </source>
</evidence>
<protein>
    <submittedName>
        <fullName evidence="1">Uncharacterized protein</fullName>
    </submittedName>
</protein>
<organism evidence="1 2">
    <name type="scientific">Adonisia turfae CCMR0081</name>
    <dbReference type="NCBI Taxonomy" id="2292702"/>
    <lineage>
        <taxon>Bacteria</taxon>
        <taxon>Bacillati</taxon>
        <taxon>Cyanobacteriota</taxon>
        <taxon>Adonisia</taxon>
        <taxon>Adonisia turfae</taxon>
    </lineage>
</organism>
<sequence>MEAFLDRDAFRRSLVYSVLFHGDLVVPDIYLYISTLFADLIDSDPCGCSFIKTCVRNGAFIPAFRQDTQGSFCVNLKDIQRNSIQGIHNRAEKIAAELEEAIYGKSLQYLVWPTQPFSVGYKATVERVLLASDIPSGALRLEKFWETTEEFRTVVVGETNQDSLGGFRRNDLHNSVARYLGTDSGPVQDVRTVWQNLKDNRLTETARRMVKWVNYCYHYNHSRMFSLHPTLASLDPLDVEFARLLAELEGKQSSTAIFQEGFQLPSVSALLTVDPNRIFEIRDSAVGTDYFAALAAWQRSPSEDTAQILLDKLSLYTSGLRRIYLEHGRSLVNWEWFLRAIIPGGESRWGSVAKETMIEVAGNVIPGIGLTSLVGKWAAATYESFPSSFPSLGHLLGVGKRIRIEIENKTTRIGEEGDAEIPYDASFE</sequence>
<accession>A0A6M0RYQ5</accession>
<keyword evidence="2" id="KW-1185">Reference proteome</keyword>
<dbReference type="AlphaFoldDB" id="A0A6M0RYQ5"/>
<name>A0A6M0RYQ5_9CYAN</name>
<dbReference type="Proteomes" id="UP000481033">
    <property type="component" value="Unassembled WGS sequence"/>
</dbReference>
<evidence type="ECO:0000313" key="1">
    <source>
        <dbReference type="EMBL" id="NEZ61060.1"/>
    </source>
</evidence>
<reference evidence="1 2" key="1">
    <citation type="journal article" date="2020" name="Microb. Ecol.">
        <title>Ecogenomics of the Marine Benthic Filamentous Cyanobacterium Adonisia.</title>
        <authorList>
            <person name="Walter J.M."/>
            <person name="Coutinho F.H."/>
            <person name="Leomil L."/>
            <person name="Hargreaves P.I."/>
            <person name="Campeao M.E."/>
            <person name="Vieira V.V."/>
            <person name="Silva B.S."/>
            <person name="Fistarol G.O."/>
            <person name="Salomon P.S."/>
            <person name="Sawabe T."/>
            <person name="Mino S."/>
            <person name="Hosokawa M."/>
            <person name="Miyashita H."/>
            <person name="Maruyama F."/>
            <person name="van Verk M.C."/>
            <person name="Dutilh B.E."/>
            <person name="Thompson C.C."/>
            <person name="Thompson F.L."/>
        </authorList>
    </citation>
    <scope>NUCLEOTIDE SEQUENCE [LARGE SCALE GENOMIC DNA]</scope>
    <source>
        <strain evidence="1 2">CCMR0081</strain>
    </source>
</reference>